<dbReference type="GO" id="GO:0016020">
    <property type="term" value="C:membrane"/>
    <property type="evidence" value="ECO:0007669"/>
    <property type="project" value="UniProtKB-SubCell"/>
</dbReference>
<evidence type="ECO:0000256" key="1">
    <source>
        <dbReference type="ARBA" id="ARBA00004141"/>
    </source>
</evidence>
<keyword evidence="5 6" id="KW-0472">Membrane</keyword>
<dbReference type="PANTHER" id="PTHR22911:SF6">
    <property type="entry name" value="SOLUTE CARRIER FAMILY 35 MEMBER G1"/>
    <property type="match status" value="1"/>
</dbReference>
<protein>
    <submittedName>
        <fullName evidence="8">EamA family transporter</fullName>
    </submittedName>
</protein>
<dbReference type="SUPFAM" id="SSF103481">
    <property type="entry name" value="Multidrug resistance efflux transporter EmrE"/>
    <property type="match status" value="2"/>
</dbReference>
<comment type="caution">
    <text evidence="8">The sequence shown here is derived from an EMBL/GenBank/DDBJ whole genome shotgun (WGS) entry which is preliminary data.</text>
</comment>
<dbReference type="PANTHER" id="PTHR22911">
    <property type="entry name" value="ACYL-MALONYL CONDENSING ENZYME-RELATED"/>
    <property type="match status" value="1"/>
</dbReference>
<dbReference type="Proteomes" id="UP000436694">
    <property type="component" value="Unassembled WGS sequence"/>
</dbReference>
<evidence type="ECO:0000313" key="8">
    <source>
        <dbReference type="EMBL" id="MQY43665.1"/>
    </source>
</evidence>
<accession>A0A844AMW7</accession>
<comment type="similarity">
    <text evidence="2">Belongs to the drug/metabolite transporter (DMT) superfamily. 10 TMS drug/metabolite exporter (DME) (TC 2.A.7.3) family.</text>
</comment>
<keyword evidence="4 6" id="KW-1133">Transmembrane helix</keyword>
<feature type="transmembrane region" description="Helical" evidence="6">
    <location>
        <begin position="12"/>
        <end position="33"/>
    </location>
</feature>
<evidence type="ECO:0000313" key="9">
    <source>
        <dbReference type="Proteomes" id="UP000436694"/>
    </source>
</evidence>
<evidence type="ECO:0000256" key="6">
    <source>
        <dbReference type="SAM" id="Phobius"/>
    </source>
</evidence>
<keyword evidence="9" id="KW-1185">Reference proteome</keyword>
<feature type="transmembrane region" description="Helical" evidence="6">
    <location>
        <begin position="87"/>
        <end position="105"/>
    </location>
</feature>
<sequence>MSSSVCDNAHRASARANLIGSLWMVVAMAGFAVEDSLLKVASAQLPVSQVLVLFGCLGMALFVAFATVQGDKLFVPETRVRSMQIRMGFEIFGRLFFVLAIALAPLSAATVILQATPLVVVAGAALVFGEKVGILRIFAIVIGFIGVLIVLQPGAESFTWSAILAVLGMLGFAGRDLASRAAPKTLSTAVLGVYGYLALLFAGGLYALWETPQFVVPSLETMLALILASLVGAFSYVSLMNAMRTGEVSAVAPFRYSRLLFGIGLGVFWFGEAFTQPMFLGSGLIVCAGMFLLWSGRRAR</sequence>
<feature type="domain" description="EamA" evidence="7">
    <location>
        <begin position="160"/>
        <end position="292"/>
    </location>
</feature>
<evidence type="ECO:0000256" key="5">
    <source>
        <dbReference type="ARBA" id="ARBA00023136"/>
    </source>
</evidence>
<feature type="transmembrane region" description="Helical" evidence="6">
    <location>
        <begin position="157"/>
        <end position="174"/>
    </location>
</feature>
<name>A0A844AMW7_9RHOB</name>
<keyword evidence="3 6" id="KW-0812">Transmembrane</keyword>
<feature type="transmembrane region" description="Helical" evidence="6">
    <location>
        <begin position="186"/>
        <end position="209"/>
    </location>
</feature>
<feature type="transmembrane region" description="Helical" evidence="6">
    <location>
        <begin position="133"/>
        <end position="151"/>
    </location>
</feature>
<organism evidence="8 9">
    <name type="scientific">Tritonibacter aquimaris</name>
    <dbReference type="NCBI Taxonomy" id="2663379"/>
    <lineage>
        <taxon>Bacteria</taxon>
        <taxon>Pseudomonadati</taxon>
        <taxon>Pseudomonadota</taxon>
        <taxon>Alphaproteobacteria</taxon>
        <taxon>Rhodobacterales</taxon>
        <taxon>Paracoccaceae</taxon>
        <taxon>Tritonibacter</taxon>
    </lineage>
</organism>
<evidence type="ECO:0000256" key="2">
    <source>
        <dbReference type="ARBA" id="ARBA00009853"/>
    </source>
</evidence>
<evidence type="ECO:0000259" key="7">
    <source>
        <dbReference type="Pfam" id="PF00892"/>
    </source>
</evidence>
<feature type="transmembrane region" description="Helical" evidence="6">
    <location>
        <begin position="277"/>
        <end position="294"/>
    </location>
</feature>
<dbReference type="AlphaFoldDB" id="A0A844AMW7"/>
<gene>
    <name evidence="8" type="ORF">GG681_13545</name>
</gene>
<dbReference type="InterPro" id="IPR037185">
    <property type="entry name" value="EmrE-like"/>
</dbReference>
<dbReference type="Gene3D" id="1.10.3730.20">
    <property type="match status" value="1"/>
</dbReference>
<evidence type="ECO:0000256" key="3">
    <source>
        <dbReference type="ARBA" id="ARBA00022692"/>
    </source>
</evidence>
<proteinExistence type="inferred from homology"/>
<evidence type="ECO:0000256" key="4">
    <source>
        <dbReference type="ARBA" id="ARBA00022989"/>
    </source>
</evidence>
<dbReference type="EMBL" id="WIXK01000007">
    <property type="protein sequence ID" value="MQY43665.1"/>
    <property type="molecule type" value="Genomic_DNA"/>
</dbReference>
<comment type="subcellular location">
    <subcellularLocation>
        <location evidence="1">Membrane</location>
        <topology evidence="1">Multi-pass membrane protein</topology>
    </subcellularLocation>
</comment>
<dbReference type="InterPro" id="IPR000620">
    <property type="entry name" value="EamA_dom"/>
</dbReference>
<reference evidence="8 9" key="1">
    <citation type="submission" date="2019-10" db="EMBL/GenBank/DDBJ databases">
        <title>Epibacterium sp. nov., isolated from seawater.</title>
        <authorList>
            <person name="Zhang X."/>
            <person name="Li N."/>
        </authorList>
    </citation>
    <scope>NUCLEOTIDE SEQUENCE [LARGE SCALE GENOMIC DNA]</scope>
    <source>
        <strain evidence="8 9">SM1969</strain>
    </source>
</reference>
<dbReference type="Pfam" id="PF00892">
    <property type="entry name" value="EamA"/>
    <property type="match status" value="2"/>
</dbReference>
<feature type="domain" description="EamA" evidence="7">
    <location>
        <begin position="19"/>
        <end position="151"/>
    </location>
</feature>
<feature type="transmembrane region" description="Helical" evidence="6">
    <location>
        <begin position="45"/>
        <end position="66"/>
    </location>
</feature>
<feature type="transmembrane region" description="Helical" evidence="6">
    <location>
        <begin position="221"/>
        <end position="242"/>
    </location>
</feature>